<feature type="compositionally biased region" description="Basic and acidic residues" evidence="2">
    <location>
        <begin position="234"/>
        <end position="247"/>
    </location>
</feature>
<proteinExistence type="inferred from homology"/>
<feature type="non-terminal residue" evidence="4">
    <location>
        <position position="431"/>
    </location>
</feature>
<evidence type="ECO:0000313" key="4">
    <source>
        <dbReference type="EMBL" id="EPS64499.1"/>
    </source>
</evidence>
<evidence type="ECO:0000256" key="2">
    <source>
        <dbReference type="SAM" id="MobiDB-lite"/>
    </source>
</evidence>
<dbReference type="PANTHER" id="PTHR30603">
    <property type="entry name" value="RNA POLYMERASE SIGMA FACTOR RPO"/>
    <property type="match status" value="1"/>
</dbReference>
<dbReference type="Gene3D" id="1.10.601.10">
    <property type="entry name" value="RNA Polymerase Primary Sigma Factor"/>
    <property type="match status" value="1"/>
</dbReference>
<dbReference type="InterPro" id="IPR014284">
    <property type="entry name" value="RNA_pol_sigma-70_dom"/>
</dbReference>
<comment type="caution">
    <text evidence="4">The sequence shown here is derived from an EMBL/GenBank/DDBJ whole genome shotgun (WGS) entry which is preliminary data.</text>
</comment>
<dbReference type="Pfam" id="PF04542">
    <property type="entry name" value="Sigma70_r2"/>
    <property type="match status" value="1"/>
</dbReference>
<evidence type="ECO:0000313" key="5">
    <source>
        <dbReference type="Proteomes" id="UP000015453"/>
    </source>
</evidence>
<dbReference type="AlphaFoldDB" id="S8CC15"/>
<protein>
    <submittedName>
        <fullName evidence="4">Sigma factor</fullName>
    </submittedName>
</protein>
<dbReference type="PANTHER" id="PTHR30603:SF57">
    <property type="entry name" value="RNA POLYMERASE SIGMA FACTOR SIGB"/>
    <property type="match status" value="1"/>
</dbReference>
<dbReference type="EMBL" id="AUSU01004790">
    <property type="protein sequence ID" value="EPS64499.1"/>
    <property type="molecule type" value="Genomic_DNA"/>
</dbReference>
<comment type="similarity">
    <text evidence="1">Belongs to the sigma-70 factor family.</text>
</comment>
<accession>S8CC15</accession>
<dbReference type="NCBIfam" id="TIGR02937">
    <property type="entry name" value="sigma70-ECF"/>
    <property type="match status" value="1"/>
</dbReference>
<dbReference type="SUPFAM" id="SSF88946">
    <property type="entry name" value="Sigma2 domain of RNA polymerase sigma factors"/>
    <property type="match status" value="1"/>
</dbReference>
<dbReference type="GO" id="GO:0003700">
    <property type="term" value="F:DNA-binding transcription factor activity"/>
    <property type="evidence" value="ECO:0007669"/>
    <property type="project" value="InterPro"/>
</dbReference>
<evidence type="ECO:0000259" key="3">
    <source>
        <dbReference type="Pfam" id="PF04542"/>
    </source>
</evidence>
<dbReference type="InterPro" id="IPR013325">
    <property type="entry name" value="RNA_pol_sigma_r2"/>
</dbReference>
<name>S8CC15_9LAMI</name>
<organism evidence="4 5">
    <name type="scientific">Genlisea aurea</name>
    <dbReference type="NCBI Taxonomy" id="192259"/>
    <lineage>
        <taxon>Eukaryota</taxon>
        <taxon>Viridiplantae</taxon>
        <taxon>Streptophyta</taxon>
        <taxon>Embryophyta</taxon>
        <taxon>Tracheophyta</taxon>
        <taxon>Spermatophyta</taxon>
        <taxon>Magnoliopsida</taxon>
        <taxon>eudicotyledons</taxon>
        <taxon>Gunneridae</taxon>
        <taxon>Pentapetalae</taxon>
        <taxon>asterids</taxon>
        <taxon>lamiids</taxon>
        <taxon>Lamiales</taxon>
        <taxon>Lentibulariaceae</taxon>
        <taxon>Genlisea</taxon>
    </lineage>
</organism>
<dbReference type="OrthoDB" id="206108at2759"/>
<gene>
    <name evidence="4" type="ORF">M569_10281</name>
</gene>
<dbReference type="InterPro" id="IPR007627">
    <property type="entry name" value="RNA_pol_sigma70_r2"/>
</dbReference>
<evidence type="ECO:0000256" key="1">
    <source>
        <dbReference type="ARBA" id="ARBA00007788"/>
    </source>
</evidence>
<dbReference type="GO" id="GO:0006352">
    <property type="term" value="P:DNA-templated transcription initiation"/>
    <property type="evidence" value="ECO:0007669"/>
    <property type="project" value="InterPro"/>
</dbReference>
<dbReference type="Proteomes" id="UP000015453">
    <property type="component" value="Unassembled WGS sequence"/>
</dbReference>
<sequence length="431" mass="47436">MSCLVPQFKCPPDIFAVKFRSQSHLHTSKRTEGIDFQTNCALITTPPPTSVIDFEKLKLSSSLEAAIPNSSLNDGSWIERTSALKTALLDLEKIPSLDAYPVPLASDQTWTYVGGIGSPSQVLDKESLLTSEEAIIAAAASEALALAKAAVQVAKDAAVIINNRKSIKPNGAETGTLPIVEASSVGKNGTTKLHWSGRDCSSMHEESDDVEPAAEELEILEVQLSENITVRSKRQTERKDRRTRAAEKMSATTILPLKSSTSSARKKRSPVQEIDHSDPLRYLRGITTSSKLLNASEEQELSKGIQVLLKLERLHEELKKRFDGGEPTFSQWASAAGVDQKTLRKQLNHGTLCKDRMIKSNLRLVVSIAKNYQGCGMNLQDLVQEGCRGLVRGAEKFDASKGFKFSTYAHWWIKQAVRKSLSDHSRTIRLP</sequence>
<dbReference type="InterPro" id="IPR050239">
    <property type="entry name" value="Sigma-70_RNA_pol_init_factors"/>
</dbReference>
<keyword evidence="5" id="KW-1185">Reference proteome</keyword>
<feature type="domain" description="RNA polymerase sigma-70 region 2" evidence="3">
    <location>
        <begin position="357"/>
        <end position="427"/>
    </location>
</feature>
<feature type="region of interest" description="Disordered" evidence="2">
    <location>
        <begin position="230"/>
        <end position="249"/>
    </location>
</feature>
<reference evidence="4 5" key="1">
    <citation type="journal article" date="2013" name="BMC Genomics">
        <title>The miniature genome of a carnivorous plant Genlisea aurea contains a low number of genes and short non-coding sequences.</title>
        <authorList>
            <person name="Leushkin E.V."/>
            <person name="Sutormin R.A."/>
            <person name="Nabieva E.R."/>
            <person name="Penin A.A."/>
            <person name="Kondrashov A.S."/>
            <person name="Logacheva M.D."/>
        </authorList>
    </citation>
    <scope>NUCLEOTIDE SEQUENCE [LARGE SCALE GENOMIC DNA]</scope>
</reference>